<dbReference type="AlphaFoldDB" id="A0A7G1NU98"/>
<reference evidence="2 3" key="1">
    <citation type="journal article" date="2014" name="Int. J. Syst. Evol. Microbiol.">
        <title>Complete genome sequence of Corynebacterium casei LMG S-19264T (=DSM 44701T), isolated from a smear-ripened cheese.</title>
        <authorList>
            <consortium name="US DOE Joint Genome Institute (JGI-PGF)"/>
            <person name="Walter F."/>
            <person name="Albersmeier A."/>
            <person name="Kalinowski J."/>
            <person name="Ruckert C."/>
        </authorList>
    </citation>
    <scope>NUCLEOTIDE SEQUENCE [LARGE SCALE GENOMIC DNA]</scope>
    <source>
        <strain evidence="2 3">JCM 4677</strain>
    </source>
</reference>
<sequence>MPGSSSSANQASLCSLQVRRTYSPRGRIPLLRHRLNWKRASMAGTLGHHSTVTLIPTAPLPYNNEWQGLVATVENSLGLHAHKPGSLTGPGPLPPRPHRRHDRLALAPDPRCRRVRPSAVRGSR</sequence>
<protein>
    <submittedName>
        <fullName evidence="2">Uncharacterized protein</fullName>
    </submittedName>
</protein>
<dbReference type="EMBL" id="AP023440">
    <property type="protein sequence ID" value="BCL25156.1"/>
    <property type="molecule type" value="Genomic_DNA"/>
</dbReference>
<keyword evidence="3" id="KW-1185">Reference proteome</keyword>
<dbReference type="Proteomes" id="UP000516444">
    <property type="component" value="Chromosome"/>
</dbReference>
<evidence type="ECO:0000313" key="3">
    <source>
        <dbReference type="Proteomes" id="UP000516444"/>
    </source>
</evidence>
<name>A0A7G1NU98_9ACTN</name>
<accession>A0A7G1NU98</accession>
<proteinExistence type="predicted"/>
<gene>
    <name evidence="2" type="ORF">GCM10017557_00150</name>
</gene>
<feature type="region of interest" description="Disordered" evidence="1">
    <location>
        <begin position="80"/>
        <end position="124"/>
    </location>
</feature>
<organism evidence="2 3">
    <name type="scientific">Streptomyces aurantiacus</name>
    <dbReference type="NCBI Taxonomy" id="47760"/>
    <lineage>
        <taxon>Bacteria</taxon>
        <taxon>Bacillati</taxon>
        <taxon>Actinomycetota</taxon>
        <taxon>Actinomycetes</taxon>
        <taxon>Kitasatosporales</taxon>
        <taxon>Streptomycetaceae</taxon>
        <taxon>Streptomyces</taxon>
        <taxon>Streptomyces aurantiacus group</taxon>
    </lineage>
</organism>
<evidence type="ECO:0000313" key="2">
    <source>
        <dbReference type="EMBL" id="BCL25156.1"/>
    </source>
</evidence>
<evidence type="ECO:0000256" key="1">
    <source>
        <dbReference type="SAM" id="MobiDB-lite"/>
    </source>
</evidence>
<dbReference type="KEGG" id="sgm:GCM10017557_00150"/>